<feature type="region of interest" description="Disordered" evidence="1">
    <location>
        <begin position="1"/>
        <end position="24"/>
    </location>
</feature>
<gene>
    <name evidence="3" type="ORF">Aph01nite_60730</name>
</gene>
<dbReference type="EMBL" id="BOOA01000063">
    <property type="protein sequence ID" value="GIH27763.1"/>
    <property type="molecule type" value="Genomic_DNA"/>
</dbReference>
<evidence type="ECO:0000259" key="2">
    <source>
        <dbReference type="Pfam" id="PF05685"/>
    </source>
</evidence>
<proteinExistence type="predicted"/>
<evidence type="ECO:0000313" key="4">
    <source>
        <dbReference type="Proteomes" id="UP000640052"/>
    </source>
</evidence>
<comment type="caution">
    <text evidence="3">The sequence shown here is derived from an EMBL/GenBank/DDBJ whole genome shotgun (WGS) entry which is preliminary data.</text>
</comment>
<dbReference type="CDD" id="cd06260">
    <property type="entry name" value="DUF820-like"/>
    <property type="match status" value="1"/>
</dbReference>
<dbReference type="AlphaFoldDB" id="A0A919QHN0"/>
<dbReference type="InterPro" id="IPR011335">
    <property type="entry name" value="Restrct_endonuc-II-like"/>
</dbReference>
<dbReference type="Pfam" id="PF05685">
    <property type="entry name" value="Uma2"/>
    <property type="match status" value="1"/>
</dbReference>
<organism evidence="3 4">
    <name type="scientific">Acrocarpospora phusangensis</name>
    <dbReference type="NCBI Taxonomy" id="1070424"/>
    <lineage>
        <taxon>Bacteria</taxon>
        <taxon>Bacillati</taxon>
        <taxon>Actinomycetota</taxon>
        <taxon>Actinomycetes</taxon>
        <taxon>Streptosporangiales</taxon>
        <taxon>Streptosporangiaceae</taxon>
        <taxon>Acrocarpospora</taxon>
    </lineage>
</organism>
<dbReference type="Gene3D" id="3.90.1570.10">
    <property type="entry name" value="tt1808, chain A"/>
    <property type="match status" value="1"/>
</dbReference>
<dbReference type="InterPro" id="IPR012296">
    <property type="entry name" value="Nuclease_put_TT1808"/>
</dbReference>
<dbReference type="PANTHER" id="PTHR35400:SF3">
    <property type="entry name" value="SLL1072 PROTEIN"/>
    <property type="match status" value="1"/>
</dbReference>
<accession>A0A919QHN0</accession>
<reference evidence="3" key="1">
    <citation type="submission" date="2021-01" db="EMBL/GenBank/DDBJ databases">
        <title>Whole genome shotgun sequence of Acrocarpospora phusangensis NBRC 108782.</title>
        <authorList>
            <person name="Komaki H."/>
            <person name="Tamura T."/>
        </authorList>
    </citation>
    <scope>NUCLEOTIDE SEQUENCE</scope>
    <source>
        <strain evidence="3">NBRC 108782</strain>
    </source>
</reference>
<keyword evidence="4" id="KW-1185">Reference proteome</keyword>
<dbReference type="SUPFAM" id="SSF52980">
    <property type="entry name" value="Restriction endonuclease-like"/>
    <property type="match status" value="1"/>
</dbReference>
<dbReference type="PANTHER" id="PTHR35400">
    <property type="entry name" value="SLR1083 PROTEIN"/>
    <property type="match status" value="1"/>
</dbReference>
<name>A0A919QHN0_9ACTN</name>
<protein>
    <recommendedName>
        <fullName evidence="2">Putative restriction endonuclease domain-containing protein</fullName>
    </recommendedName>
</protein>
<dbReference type="InterPro" id="IPR008538">
    <property type="entry name" value="Uma2"/>
</dbReference>
<evidence type="ECO:0000256" key="1">
    <source>
        <dbReference type="SAM" id="MobiDB-lite"/>
    </source>
</evidence>
<dbReference type="Proteomes" id="UP000640052">
    <property type="component" value="Unassembled WGS sequence"/>
</dbReference>
<feature type="domain" description="Putative restriction endonuclease" evidence="2">
    <location>
        <begin position="62"/>
        <end position="215"/>
    </location>
</feature>
<sequence>MTTNGDDEGPTMGDVTSAAEQWSHPAEDVLANWPYPPEGGWTADDLDRLPLDGPNGEPDFFKRVELIDGALVFMSPQKRFHARVQHGLHVRLNEQAPPELRTVSQMDMRLDREWRPCPDLAVIDTEADDDNLTFYPPEVIHLVVEIVSPESEHRDRVVKPPKYAKCGIPNFWRIENNENKPVIYVFELDPATSAYGLTGIHHGRLKVELPFPIDIDLADLPF</sequence>
<evidence type="ECO:0000313" key="3">
    <source>
        <dbReference type="EMBL" id="GIH27763.1"/>
    </source>
</evidence>